<evidence type="ECO:0000313" key="1">
    <source>
        <dbReference type="EMBL" id="KAH7976446.1"/>
    </source>
</evidence>
<comment type="caution">
    <text evidence="1">The sequence shown here is derived from an EMBL/GenBank/DDBJ whole genome shotgun (WGS) entry which is preliminary data.</text>
</comment>
<organism evidence="1 2">
    <name type="scientific">Rhipicephalus sanguineus</name>
    <name type="common">Brown dog tick</name>
    <name type="synonym">Ixodes sanguineus</name>
    <dbReference type="NCBI Taxonomy" id="34632"/>
    <lineage>
        <taxon>Eukaryota</taxon>
        <taxon>Metazoa</taxon>
        <taxon>Ecdysozoa</taxon>
        <taxon>Arthropoda</taxon>
        <taxon>Chelicerata</taxon>
        <taxon>Arachnida</taxon>
        <taxon>Acari</taxon>
        <taxon>Parasitiformes</taxon>
        <taxon>Ixodida</taxon>
        <taxon>Ixodoidea</taxon>
        <taxon>Ixodidae</taxon>
        <taxon>Rhipicephalinae</taxon>
        <taxon>Rhipicephalus</taxon>
        <taxon>Rhipicephalus</taxon>
    </lineage>
</organism>
<gene>
    <name evidence="1" type="ORF">HPB52_014299</name>
</gene>
<name>A0A9D4QEH2_RHISA</name>
<reference evidence="1" key="2">
    <citation type="submission" date="2021-09" db="EMBL/GenBank/DDBJ databases">
        <authorList>
            <person name="Jia N."/>
            <person name="Wang J."/>
            <person name="Shi W."/>
            <person name="Du L."/>
            <person name="Sun Y."/>
            <person name="Zhan W."/>
            <person name="Jiang J."/>
            <person name="Wang Q."/>
            <person name="Zhang B."/>
            <person name="Ji P."/>
            <person name="Sakyi L.B."/>
            <person name="Cui X."/>
            <person name="Yuan T."/>
            <person name="Jiang B."/>
            <person name="Yang W."/>
            <person name="Lam T.T.-Y."/>
            <person name="Chang Q."/>
            <person name="Ding S."/>
            <person name="Wang X."/>
            <person name="Zhu J."/>
            <person name="Ruan X."/>
            <person name="Zhao L."/>
            <person name="Wei J."/>
            <person name="Que T."/>
            <person name="Du C."/>
            <person name="Cheng J."/>
            <person name="Dai P."/>
            <person name="Han X."/>
            <person name="Huang E."/>
            <person name="Gao Y."/>
            <person name="Liu J."/>
            <person name="Shao H."/>
            <person name="Ye R."/>
            <person name="Li L."/>
            <person name="Wei W."/>
            <person name="Wang X."/>
            <person name="Wang C."/>
            <person name="Huo Q."/>
            <person name="Li W."/>
            <person name="Guo W."/>
            <person name="Chen H."/>
            <person name="Chen S."/>
            <person name="Zhou L."/>
            <person name="Zhou L."/>
            <person name="Ni X."/>
            <person name="Tian J."/>
            <person name="Zhou Y."/>
            <person name="Sheng Y."/>
            <person name="Liu T."/>
            <person name="Pan Y."/>
            <person name="Xia L."/>
            <person name="Li J."/>
            <person name="Zhao F."/>
            <person name="Cao W."/>
        </authorList>
    </citation>
    <scope>NUCLEOTIDE SEQUENCE</scope>
    <source>
        <strain evidence="1">Rsan-2018</strain>
        <tissue evidence="1">Larvae</tissue>
    </source>
</reference>
<dbReference type="EMBL" id="JABSTV010001246">
    <property type="protein sequence ID" value="KAH7976446.1"/>
    <property type="molecule type" value="Genomic_DNA"/>
</dbReference>
<keyword evidence="2" id="KW-1185">Reference proteome</keyword>
<reference evidence="1" key="1">
    <citation type="journal article" date="2020" name="Cell">
        <title>Large-Scale Comparative Analyses of Tick Genomes Elucidate Their Genetic Diversity and Vector Capacities.</title>
        <authorList>
            <consortium name="Tick Genome and Microbiome Consortium (TIGMIC)"/>
            <person name="Jia N."/>
            <person name="Wang J."/>
            <person name="Shi W."/>
            <person name="Du L."/>
            <person name="Sun Y."/>
            <person name="Zhan W."/>
            <person name="Jiang J.F."/>
            <person name="Wang Q."/>
            <person name="Zhang B."/>
            <person name="Ji P."/>
            <person name="Bell-Sakyi L."/>
            <person name="Cui X.M."/>
            <person name="Yuan T.T."/>
            <person name="Jiang B.G."/>
            <person name="Yang W.F."/>
            <person name="Lam T.T."/>
            <person name="Chang Q.C."/>
            <person name="Ding S.J."/>
            <person name="Wang X.J."/>
            <person name="Zhu J.G."/>
            <person name="Ruan X.D."/>
            <person name="Zhao L."/>
            <person name="Wei J.T."/>
            <person name="Ye R.Z."/>
            <person name="Que T.C."/>
            <person name="Du C.H."/>
            <person name="Zhou Y.H."/>
            <person name="Cheng J.X."/>
            <person name="Dai P.F."/>
            <person name="Guo W.B."/>
            <person name="Han X.H."/>
            <person name="Huang E.J."/>
            <person name="Li L.F."/>
            <person name="Wei W."/>
            <person name="Gao Y.C."/>
            <person name="Liu J.Z."/>
            <person name="Shao H.Z."/>
            <person name="Wang X."/>
            <person name="Wang C.C."/>
            <person name="Yang T.C."/>
            <person name="Huo Q.B."/>
            <person name="Li W."/>
            <person name="Chen H.Y."/>
            <person name="Chen S.E."/>
            <person name="Zhou L.G."/>
            <person name="Ni X.B."/>
            <person name="Tian J.H."/>
            <person name="Sheng Y."/>
            <person name="Liu T."/>
            <person name="Pan Y.S."/>
            <person name="Xia L.Y."/>
            <person name="Li J."/>
            <person name="Zhao F."/>
            <person name="Cao W.C."/>
        </authorList>
    </citation>
    <scope>NUCLEOTIDE SEQUENCE</scope>
    <source>
        <strain evidence="1">Rsan-2018</strain>
    </source>
</reference>
<dbReference type="AlphaFoldDB" id="A0A9D4QEH2"/>
<accession>A0A9D4QEH2</accession>
<evidence type="ECO:0000313" key="2">
    <source>
        <dbReference type="Proteomes" id="UP000821837"/>
    </source>
</evidence>
<sequence>MWARQTEPEAGAEKMRLVELDVNVREANIVGGTWACVNTQVTLTTTRLLPQCSADAEPTTTRLVLLV</sequence>
<proteinExistence type="predicted"/>
<dbReference type="Proteomes" id="UP000821837">
    <property type="component" value="Chromosome 10"/>
</dbReference>
<protein>
    <submittedName>
        <fullName evidence="1">Uncharacterized protein</fullName>
    </submittedName>
</protein>